<reference evidence="5" key="1">
    <citation type="journal article" date="2019" name="Int. J. Syst. Evol. Microbiol.">
        <title>The Global Catalogue of Microorganisms (GCM) 10K type strain sequencing project: providing services to taxonomists for standard genome sequencing and annotation.</title>
        <authorList>
            <consortium name="The Broad Institute Genomics Platform"/>
            <consortium name="The Broad Institute Genome Sequencing Center for Infectious Disease"/>
            <person name="Wu L."/>
            <person name="Ma J."/>
        </authorList>
    </citation>
    <scope>NUCLEOTIDE SEQUENCE [LARGE SCALE GENOMIC DNA]</scope>
    <source>
        <strain evidence="5">CCM 8875</strain>
    </source>
</reference>
<evidence type="ECO:0000313" key="5">
    <source>
        <dbReference type="Proteomes" id="UP001597302"/>
    </source>
</evidence>
<dbReference type="CDD" id="cd04688">
    <property type="entry name" value="NUDIX_Hydrolase"/>
    <property type="match status" value="1"/>
</dbReference>
<dbReference type="Proteomes" id="UP001597302">
    <property type="component" value="Unassembled WGS sequence"/>
</dbReference>
<sequence length="165" mass="17997">MTSWRPAPRIRLKALGLHWRGDRLLAAEVLDDAGRVKGVRPLGGSVEFGETAEAAVLREFREELGITVETTGIPFFMENIYSHDGTAGHEILAIFDVVFDADIFADATRIEFPEGDGTTCFAAWFALDTLDAPDGPQLYPHGLKAHLLKDRGPGALPGTNRILPD</sequence>
<comment type="caution">
    <text evidence="4">The sequence shown here is derived from an EMBL/GenBank/DDBJ whole genome shotgun (WGS) entry which is preliminary data.</text>
</comment>
<protein>
    <submittedName>
        <fullName evidence="4">NUDIX hydrolase</fullName>
    </submittedName>
</protein>
<keyword evidence="5" id="KW-1185">Reference proteome</keyword>
<dbReference type="RefSeq" id="WP_131579070.1">
    <property type="nucleotide sequence ID" value="NZ_CBCSAJ010000189.1"/>
</dbReference>
<evidence type="ECO:0000256" key="2">
    <source>
        <dbReference type="ARBA" id="ARBA00022801"/>
    </source>
</evidence>
<name>A0ABW4E2R4_9RHOB</name>
<dbReference type="PROSITE" id="PS51462">
    <property type="entry name" value="NUDIX"/>
    <property type="match status" value="1"/>
</dbReference>
<dbReference type="GO" id="GO:0016787">
    <property type="term" value="F:hydrolase activity"/>
    <property type="evidence" value="ECO:0007669"/>
    <property type="project" value="UniProtKB-KW"/>
</dbReference>
<accession>A0ABW4E2R4</accession>
<keyword evidence="2 4" id="KW-0378">Hydrolase</keyword>
<evidence type="ECO:0000313" key="4">
    <source>
        <dbReference type="EMBL" id="MFD1483603.1"/>
    </source>
</evidence>
<evidence type="ECO:0000256" key="1">
    <source>
        <dbReference type="ARBA" id="ARBA00001946"/>
    </source>
</evidence>
<dbReference type="InterPro" id="IPR015797">
    <property type="entry name" value="NUDIX_hydrolase-like_dom_sf"/>
</dbReference>
<evidence type="ECO:0000259" key="3">
    <source>
        <dbReference type="PROSITE" id="PS51462"/>
    </source>
</evidence>
<dbReference type="InterPro" id="IPR020084">
    <property type="entry name" value="NUDIX_hydrolase_CS"/>
</dbReference>
<dbReference type="SUPFAM" id="SSF55811">
    <property type="entry name" value="Nudix"/>
    <property type="match status" value="1"/>
</dbReference>
<dbReference type="InterPro" id="IPR000086">
    <property type="entry name" value="NUDIX_hydrolase_dom"/>
</dbReference>
<dbReference type="PROSITE" id="PS00893">
    <property type="entry name" value="NUDIX_BOX"/>
    <property type="match status" value="1"/>
</dbReference>
<feature type="domain" description="Nudix hydrolase" evidence="3">
    <location>
        <begin position="3"/>
        <end position="152"/>
    </location>
</feature>
<proteinExistence type="predicted"/>
<dbReference type="Pfam" id="PF00293">
    <property type="entry name" value="NUDIX"/>
    <property type="match status" value="1"/>
</dbReference>
<gene>
    <name evidence="4" type="ORF">ACFQ5P_20125</name>
</gene>
<dbReference type="EMBL" id="JBHTOQ010000089">
    <property type="protein sequence ID" value="MFD1483603.1"/>
    <property type="molecule type" value="Genomic_DNA"/>
</dbReference>
<dbReference type="Gene3D" id="3.90.79.10">
    <property type="entry name" value="Nucleoside Triphosphate Pyrophosphohydrolase"/>
    <property type="match status" value="1"/>
</dbReference>
<organism evidence="4 5">
    <name type="scientific">Paracoccus nototheniae</name>
    <dbReference type="NCBI Taxonomy" id="2489002"/>
    <lineage>
        <taxon>Bacteria</taxon>
        <taxon>Pseudomonadati</taxon>
        <taxon>Pseudomonadota</taxon>
        <taxon>Alphaproteobacteria</taxon>
        <taxon>Rhodobacterales</taxon>
        <taxon>Paracoccaceae</taxon>
        <taxon>Paracoccus</taxon>
    </lineage>
</organism>
<comment type="cofactor">
    <cofactor evidence="1">
        <name>Mg(2+)</name>
        <dbReference type="ChEBI" id="CHEBI:18420"/>
    </cofactor>
</comment>